<dbReference type="CDD" id="cd01392">
    <property type="entry name" value="HTH_LacI"/>
    <property type="match status" value="1"/>
</dbReference>
<comment type="caution">
    <text evidence="6">The sequence shown here is derived from an EMBL/GenBank/DDBJ whole genome shotgun (WGS) entry which is preliminary data.</text>
</comment>
<dbReference type="PANTHER" id="PTHR30146">
    <property type="entry name" value="LACI-RELATED TRANSCRIPTIONAL REPRESSOR"/>
    <property type="match status" value="1"/>
</dbReference>
<keyword evidence="4" id="KW-0175">Coiled coil</keyword>
<keyword evidence="7" id="KW-1185">Reference proteome</keyword>
<feature type="coiled-coil region" evidence="4">
    <location>
        <begin position="32"/>
        <end position="59"/>
    </location>
</feature>
<proteinExistence type="predicted"/>
<accession>A0ABT4ZDE6</accession>
<feature type="domain" description="HTH lacI-type" evidence="5">
    <location>
        <begin position="7"/>
        <end position="46"/>
    </location>
</feature>
<dbReference type="InterPro" id="IPR028082">
    <property type="entry name" value="Peripla_BP_I"/>
</dbReference>
<keyword evidence="1" id="KW-0805">Transcription regulation</keyword>
<dbReference type="Proteomes" id="UP001165641">
    <property type="component" value="Unassembled WGS sequence"/>
</dbReference>
<dbReference type="Pfam" id="PF00356">
    <property type="entry name" value="LacI"/>
    <property type="match status" value="1"/>
</dbReference>
<dbReference type="InterPro" id="IPR010982">
    <property type="entry name" value="Lambda_DNA-bd_dom_sf"/>
</dbReference>
<dbReference type="PANTHER" id="PTHR30146:SF152">
    <property type="entry name" value="TRANSCRIPTIONAL REGULATORY PROTEIN"/>
    <property type="match status" value="1"/>
</dbReference>
<dbReference type="SUPFAM" id="SSF47413">
    <property type="entry name" value="lambda repressor-like DNA-binding domains"/>
    <property type="match status" value="1"/>
</dbReference>
<dbReference type="PROSITE" id="PS50932">
    <property type="entry name" value="HTH_LACI_2"/>
    <property type="match status" value="1"/>
</dbReference>
<evidence type="ECO:0000256" key="2">
    <source>
        <dbReference type="ARBA" id="ARBA00023125"/>
    </source>
</evidence>
<dbReference type="Pfam" id="PF13407">
    <property type="entry name" value="Peripla_BP_4"/>
    <property type="match status" value="1"/>
</dbReference>
<gene>
    <name evidence="6" type="ORF">PAF17_07665</name>
</gene>
<dbReference type="SUPFAM" id="SSF53822">
    <property type="entry name" value="Periplasmic binding protein-like I"/>
    <property type="match status" value="1"/>
</dbReference>
<protein>
    <submittedName>
        <fullName evidence="6">LacI family DNA-binding transcriptional regulator</fullName>
    </submittedName>
</protein>
<evidence type="ECO:0000313" key="6">
    <source>
        <dbReference type="EMBL" id="MDB6177388.1"/>
    </source>
</evidence>
<reference evidence="6" key="1">
    <citation type="submission" date="2022-12" db="EMBL/GenBank/DDBJ databases">
        <title>Paracoccus onchidii sp. nov., isolated from a marine invertebrate from the South China Sea.</title>
        <authorList>
            <person name="Xu S."/>
            <person name="Liu Z."/>
            <person name="Xu Y."/>
        </authorList>
    </citation>
    <scope>NUCLEOTIDE SEQUENCE</scope>
    <source>
        <strain evidence="6">Z330</strain>
    </source>
</reference>
<dbReference type="SMART" id="SM00354">
    <property type="entry name" value="HTH_LACI"/>
    <property type="match status" value="1"/>
</dbReference>
<dbReference type="EMBL" id="JAQBIE010000008">
    <property type="protein sequence ID" value="MDB6177388.1"/>
    <property type="molecule type" value="Genomic_DNA"/>
</dbReference>
<keyword evidence="2 6" id="KW-0238">DNA-binding</keyword>
<sequence>MSHRFPIKEIARQAGLSTATVDRALNQRAGIRHQTANRVEAAIRQLEAQEAQLAMAGRKLMIDLLVEAPVAFLNELQDAVTQELPLIQTAIFRVRSDLRASFAPDAMSASLRRAARLKSDGVIVMAPDTAILREAVNQLVAEGIPVVTLATDMPVTGRAAYVGLDNFNAGQTAAWLIRKWCPPAAPQRVLVTKRNEAFHGETDREKGFRAAMAQDWPDAQIVTMVQGSDGPAFSHRVADGLAAHPVAAVYSIGGWNRPILDELNARGMRRPLWIGHDLDPENRALLASERIDAVIYHDLAEDIRHACQCFMSLHSRGTVPMPAKGAVLRLMLPPMLACGEAQSD</sequence>
<dbReference type="InterPro" id="IPR000843">
    <property type="entry name" value="HTH_LacI"/>
</dbReference>
<dbReference type="Gene3D" id="3.40.50.2300">
    <property type="match status" value="2"/>
</dbReference>
<keyword evidence="3" id="KW-0804">Transcription</keyword>
<dbReference type="CDD" id="cd06307">
    <property type="entry name" value="PBP1_sugar_binding"/>
    <property type="match status" value="1"/>
</dbReference>
<dbReference type="InterPro" id="IPR025997">
    <property type="entry name" value="SBP_2_dom"/>
</dbReference>
<evidence type="ECO:0000256" key="1">
    <source>
        <dbReference type="ARBA" id="ARBA00023015"/>
    </source>
</evidence>
<name>A0ABT4ZDE6_9RHOB</name>
<evidence type="ECO:0000313" key="7">
    <source>
        <dbReference type="Proteomes" id="UP001165641"/>
    </source>
</evidence>
<dbReference type="RefSeq" id="WP_271888512.1">
    <property type="nucleotide sequence ID" value="NZ_JAQBIE010000008.1"/>
</dbReference>
<evidence type="ECO:0000259" key="5">
    <source>
        <dbReference type="PROSITE" id="PS50932"/>
    </source>
</evidence>
<dbReference type="Gene3D" id="1.10.260.40">
    <property type="entry name" value="lambda repressor-like DNA-binding domains"/>
    <property type="match status" value="1"/>
</dbReference>
<organism evidence="6 7">
    <name type="scientific">Paracoccus onchidii</name>
    <dbReference type="NCBI Taxonomy" id="3017813"/>
    <lineage>
        <taxon>Bacteria</taxon>
        <taxon>Pseudomonadati</taxon>
        <taxon>Pseudomonadota</taxon>
        <taxon>Alphaproteobacteria</taxon>
        <taxon>Rhodobacterales</taxon>
        <taxon>Paracoccaceae</taxon>
        <taxon>Paracoccus</taxon>
    </lineage>
</organism>
<dbReference type="GO" id="GO:0003677">
    <property type="term" value="F:DNA binding"/>
    <property type="evidence" value="ECO:0007669"/>
    <property type="project" value="UniProtKB-KW"/>
</dbReference>
<evidence type="ECO:0000256" key="4">
    <source>
        <dbReference type="SAM" id="Coils"/>
    </source>
</evidence>
<evidence type="ECO:0000256" key="3">
    <source>
        <dbReference type="ARBA" id="ARBA00023163"/>
    </source>
</evidence>